<evidence type="ECO:0000259" key="4">
    <source>
        <dbReference type="Pfam" id="PF01638"/>
    </source>
</evidence>
<dbReference type="SUPFAM" id="SSF46785">
    <property type="entry name" value="Winged helix' DNA-binding domain"/>
    <property type="match status" value="2"/>
</dbReference>
<organism evidence="5 6">
    <name type="scientific">Sutcliffiella rhizosphaerae</name>
    <dbReference type="NCBI Taxonomy" id="2880967"/>
    <lineage>
        <taxon>Bacteria</taxon>
        <taxon>Bacillati</taxon>
        <taxon>Bacillota</taxon>
        <taxon>Bacilli</taxon>
        <taxon>Bacillales</taxon>
        <taxon>Bacillaceae</taxon>
        <taxon>Sutcliffiella</taxon>
    </lineage>
</organism>
<proteinExistence type="predicted"/>
<dbReference type="Pfam" id="PF01638">
    <property type="entry name" value="HxlR"/>
    <property type="match status" value="2"/>
</dbReference>
<dbReference type="Gene3D" id="1.10.10.10">
    <property type="entry name" value="Winged helix-like DNA-binding domain superfamily/Winged helix DNA-binding domain"/>
    <property type="match status" value="2"/>
</dbReference>
<dbReference type="InterPro" id="IPR036390">
    <property type="entry name" value="WH_DNA-bd_sf"/>
</dbReference>
<feature type="domain" description="HTH hxlR-type" evidence="4">
    <location>
        <begin position="14"/>
        <end position="88"/>
    </location>
</feature>
<reference evidence="5 6" key="1">
    <citation type="submission" date="2021-10" db="EMBL/GenBank/DDBJ databases">
        <authorList>
            <person name="Criscuolo A."/>
        </authorList>
    </citation>
    <scope>NUCLEOTIDE SEQUENCE [LARGE SCALE GENOMIC DNA]</scope>
    <source>
        <strain evidence="6">CIP 111883</strain>
    </source>
</reference>
<dbReference type="InterPro" id="IPR036388">
    <property type="entry name" value="WH-like_DNA-bd_sf"/>
</dbReference>
<protein>
    <recommendedName>
        <fullName evidence="4">HTH hxlR-type domain-containing protein</fullName>
    </recommendedName>
</protein>
<name>A0ABN8AAT9_9BACI</name>
<feature type="domain" description="HTH hxlR-type" evidence="4">
    <location>
        <begin position="106"/>
        <end position="175"/>
    </location>
</feature>
<keyword evidence="1" id="KW-0805">Transcription regulation</keyword>
<evidence type="ECO:0000256" key="2">
    <source>
        <dbReference type="ARBA" id="ARBA00023125"/>
    </source>
</evidence>
<dbReference type="Proteomes" id="UP000789833">
    <property type="component" value="Unassembled WGS sequence"/>
</dbReference>
<accession>A0ABN8AAT9</accession>
<keyword evidence="3" id="KW-0804">Transcription</keyword>
<evidence type="ECO:0000313" key="6">
    <source>
        <dbReference type="Proteomes" id="UP000789833"/>
    </source>
</evidence>
<gene>
    <name evidence="5" type="ORF">BACCIP111883_02053</name>
</gene>
<keyword evidence="2" id="KW-0238">DNA-binding</keyword>
<evidence type="ECO:0000256" key="3">
    <source>
        <dbReference type="ARBA" id="ARBA00023163"/>
    </source>
</evidence>
<keyword evidence="6" id="KW-1185">Reference proteome</keyword>
<comment type="caution">
    <text evidence="5">The sequence shown here is derived from an EMBL/GenBank/DDBJ whole genome shotgun (WGS) entry which is preliminary data.</text>
</comment>
<dbReference type="PANTHER" id="PTHR33204:SF18">
    <property type="entry name" value="TRANSCRIPTIONAL REGULATORY PROTEIN"/>
    <property type="match status" value="1"/>
</dbReference>
<dbReference type="PANTHER" id="PTHR33204">
    <property type="entry name" value="TRANSCRIPTIONAL REGULATOR, MARR FAMILY"/>
    <property type="match status" value="1"/>
</dbReference>
<evidence type="ECO:0000256" key="1">
    <source>
        <dbReference type="ARBA" id="ARBA00023015"/>
    </source>
</evidence>
<dbReference type="InterPro" id="IPR002577">
    <property type="entry name" value="HTH_HxlR"/>
</dbReference>
<dbReference type="RefSeq" id="WP_230501178.1">
    <property type="nucleotide sequence ID" value="NZ_CAKJTJ010000009.1"/>
</dbReference>
<sequence length="187" mass="21206">MVKELQLVQITRELSGRWTIPILLSIDKSGGRFTPLKNKLEISPSRLSNNLKDMIDAGLIKNLSPYERNHPLLPEYLLTEKGYFLKEAALVITSSEKQLNRGFLASKAWNWPILIALHYQYKEFNSIRQLLQTATPRIVSTRLNELSNIDLVETRPLPGLATKQHYALSNHSDSILQTATADLVSLL</sequence>
<evidence type="ECO:0000313" key="5">
    <source>
        <dbReference type="EMBL" id="CAG9621281.1"/>
    </source>
</evidence>
<dbReference type="EMBL" id="CAKJTJ010000009">
    <property type="protein sequence ID" value="CAG9621281.1"/>
    <property type="molecule type" value="Genomic_DNA"/>
</dbReference>